<dbReference type="SUPFAM" id="SSF56235">
    <property type="entry name" value="N-terminal nucleophile aminohydrolases (Ntn hydrolases)"/>
    <property type="match status" value="1"/>
</dbReference>
<dbReference type="Pfam" id="PF13537">
    <property type="entry name" value="GATase_7"/>
    <property type="match status" value="1"/>
</dbReference>
<evidence type="ECO:0000313" key="13">
    <source>
        <dbReference type="Proteomes" id="UP000263642"/>
    </source>
</evidence>
<dbReference type="SUPFAM" id="SSF52402">
    <property type="entry name" value="Adenine nucleotide alpha hydrolases-like"/>
    <property type="match status" value="1"/>
</dbReference>
<accession>A0A3D3RF70</accession>
<evidence type="ECO:0000313" key="12">
    <source>
        <dbReference type="EMBL" id="HCO26732.1"/>
    </source>
</evidence>
<dbReference type="PANTHER" id="PTHR43284">
    <property type="entry name" value="ASPARAGINE SYNTHETASE (GLUTAMINE-HYDROLYZING)"/>
    <property type="match status" value="1"/>
</dbReference>
<evidence type="ECO:0000256" key="1">
    <source>
        <dbReference type="ARBA" id="ARBA00005187"/>
    </source>
</evidence>
<dbReference type="InterPro" id="IPR051786">
    <property type="entry name" value="ASN_synthetase/amidase"/>
</dbReference>
<dbReference type="NCBIfam" id="TIGR01536">
    <property type="entry name" value="asn_synth_AEB"/>
    <property type="match status" value="1"/>
</dbReference>
<protein>
    <recommendedName>
        <fullName evidence="3">asparagine synthase (glutamine-hydrolyzing)</fullName>
        <ecNumber evidence="3">6.3.5.4</ecNumber>
    </recommendedName>
</protein>
<evidence type="ECO:0000256" key="10">
    <source>
        <dbReference type="PIRSR" id="PIRSR001589-3"/>
    </source>
</evidence>
<evidence type="ECO:0000259" key="11">
    <source>
        <dbReference type="PROSITE" id="PS51278"/>
    </source>
</evidence>
<reference evidence="12 13" key="1">
    <citation type="journal article" date="2018" name="Nat. Biotechnol.">
        <title>A standardized bacterial taxonomy based on genome phylogeny substantially revises the tree of life.</title>
        <authorList>
            <person name="Parks D.H."/>
            <person name="Chuvochina M."/>
            <person name="Waite D.W."/>
            <person name="Rinke C."/>
            <person name="Skarshewski A."/>
            <person name="Chaumeil P.A."/>
            <person name="Hugenholtz P."/>
        </authorList>
    </citation>
    <scope>NUCLEOTIDE SEQUENCE [LARGE SCALE GENOMIC DNA]</scope>
    <source>
        <strain evidence="12">UBA9375</strain>
    </source>
</reference>
<feature type="site" description="Important for beta-aspartyl-AMP intermediate formation" evidence="10">
    <location>
        <position position="355"/>
    </location>
</feature>
<gene>
    <name evidence="12" type="primary">asnB</name>
    <name evidence="12" type="ORF">DIT97_28345</name>
</gene>
<evidence type="ECO:0000256" key="4">
    <source>
        <dbReference type="ARBA" id="ARBA00022741"/>
    </source>
</evidence>
<dbReference type="Proteomes" id="UP000263642">
    <property type="component" value="Unassembled WGS sequence"/>
</dbReference>
<dbReference type="Gene3D" id="3.40.50.620">
    <property type="entry name" value="HUPs"/>
    <property type="match status" value="1"/>
</dbReference>
<name>A0A3D3RF70_9PLAN</name>
<dbReference type="PROSITE" id="PS51278">
    <property type="entry name" value="GATASE_TYPE_2"/>
    <property type="match status" value="1"/>
</dbReference>
<feature type="active site" description="For GATase activity" evidence="8">
    <location>
        <position position="2"/>
    </location>
</feature>
<evidence type="ECO:0000256" key="3">
    <source>
        <dbReference type="ARBA" id="ARBA00012737"/>
    </source>
</evidence>
<comment type="caution">
    <text evidence="12">The sequence shown here is derived from an EMBL/GenBank/DDBJ whole genome shotgun (WGS) entry which is preliminary data.</text>
</comment>
<dbReference type="EMBL" id="DQAY01000170">
    <property type="protein sequence ID" value="HCO26732.1"/>
    <property type="molecule type" value="Genomic_DNA"/>
</dbReference>
<dbReference type="InterPro" id="IPR033738">
    <property type="entry name" value="AsnB_N"/>
</dbReference>
<dbReference type="CDD" id="cd00712">
    <property type="entry name" value="AsnB"/>
    <property type="match status" value="1"/>
</dbReference>
<dbReference type="Gene3D" id="3.60.20.10">
    <property type="entry name" value="Glutamine Phosphoribosylpyrophosphate, subunit 1, domain 1"/>
    <property type="match status" value="1"/>
</dbReference>
<feature type="domain" description="Glutamine amidotransferase type-2" evidence="11">
    <location>
        <begin position="2"/>
        <end position="206"/>
    </location>
</feature>
<dbReference type="InterPro" id="IPR006426">
    <property type="entry name" value="Asn_synth_AEB"/>
</dbReference>
<dbReference type="InterPro" id="IPR001962">
    <property type="entry name" value="Asn_synthase"/>
</dbReference>
<keyword evidence="5 9" id="KW-0067">ATP-binding</keyword>
<keyword evidence="6 8" id="KW-0315">Glutamine amidotransferase</keyword>
<comment type="pathway">
    <text evidence="1">Amino-acid biosynthesis; L-asparagine biosynthesis; L-asparagine from L-aspartate (L-Gln route): step 1/1.</text>
</comment>
<comment type="catalytic activity">
    <reaction evidence="7">
        <text>L-aspartate + L-glutamine + ATP + H2O = L-asparagine + L-glutamate + AMP + diphosphate + H(+)</text>
        <dbReference type="Rhea" id="RHEA:12228"/>
        <dbReference type="ChEBI" id="CHEBI:15377"/>
        <dbReference type="ChEBI" id="CHEBI:15378"/>
        <dbReference type="ChEBI" id="CHEBI:29985"/>
        <dbReference type="ChEBI" id="CHEBI:29991"/>
        <dbReference type="ChEBI" id="CHEBI:30616"/>
        <dbReference type="ChEBI" id="CHEBI:33019"/>
        <dbReference type="ChEBI" id="CHEBI:58048"/>
        <dbReference type="ChEBI" id="CHEBI:58359"/>
        <dbReference type="ChEBI" id="CHEBI:456215"/>
        <dbReference type="EC" id="6.3.5.4"/>
    </reaction>
</comment>
<dbReference type="InterPro" id="IPR014729">
    <property type="entry name" value="Rossmann-like_a/b/a_fold"/>
</dbReference>
<evidence type="ECO:0000256" key="2">
    <source>
        <dbReference type="ARBA" id="ARBA00005752"/>
    </source>
</evidence>
<evidence type="ECO:0000256" key="6">
    <source>
        <dbReference type="ARBA" id="ARBA00022962"/>
    </source>
</evidence>
<proteinExistence type="inferred from homology"/>
<dbReference type="EC" id="6.3.5.4" evidence="3"/>
<evidence type="ECO:0000256" key="8">
    <source>
        <dbReference type="PIRSR" id="PIRSR001589-1"/>
    </source>
</evidence>
<dbReference type="CDD" id="cd01991">
    <property type="entry name" value="Asn_synthase_B_C"/>
    <property type="match status" value="1"/>
</dbReference>
<dbReference type="Pfam" id="PF00733">
    <property type="entry name" value="Asn_synthase"/>
    <property type="match status" value="1"/>
</dbReference>
<dbReference type="PANTHER" id="PTHR43284:SF1">
    <property type="entry name" value="ASPARAGINE SYNTHETASE"/>
    <property type="match status" value="1"/>
</dbReference>
<comment type="similarity">
    <text evidence="2">Belongs to the asparagine synthetase family.</text>
</comment>
<dbReference type="InterPro" id="IPR017932">
    <property type="entry name" value="GATase_2_dom"/>
</dbReference>
<evidence type="ECO:0000256" key="7">
    <source>
        <dbReference type="ARBA" id="ARBA00048741"/>
    </source>
</evidence>
<dbReference type="GO" id="GO:0006529">
    <property type="term" value="P:asparagine biosynthetic process"/>
    <property type="evidence" value="ECO:0007669"/>
    <property type="project" value="UniProtKB-KW"/>
</dbReference>
<feature type="binding site" evidence="9">
    <location>
        <position position="94"/>
    </location>
    <ligand>
        <name>L-glutamine</name>
        <dbReference type="ChEBI" id="CHEBI:58359"/>
    </ligand>
</feature>
<keyword evidence="8" id="KW-0061">Asparagine biosynthesis</keyword>
<evidence type="ECO:0000256" key="5">
    <source>
        <dbReference type="ARBA" id="ARBA00022840"/>
    </source>
</evidence>
<dbReference type="InterPro" id="IPR029055">
    <property type="entry name" value="Ntn_hydrolases_N"/>
</dbReference>
<sequence length="612" mass="69588">MCGIIGGYDRERRPFGTALAERACDRMLHRGPDDRGIFEAEGMLVGNQRLSILDLAGGHQPMFSDDQQIVVVQNGEIYNFQELAKNLNCRTSCDTEVILRLYERDGEDFVKQLNGMFAIAILDRRKQCLLLYRDRIGQKPLYLHDDGTRLLFASEIKSLFAMGVKAEMNWEGFDAYLTYNFVPPPITLYQNITHLMPGHLLKVNQQGTEVRRWWDLAEKPVECRSESAWSEEIVETLRAAVNIRLRADVPLGAFLSGGIDSSSVVSLMSRELPHPVQTFCIGFDDPRFDESHYAQELANLFQTRHTCDVVSPNLTSSWPLTLYHNDQPHGDVSFMPTYRVSQLARKAVKVVLTGDGGDELFAGYDVHRNFFANQDLTLPREQIESAYISAISLLQPAEKQKLFSSSTRQQLAGLDASRFARSHLQDFRHLDPINQALALDTRMLLPGNNLVKPDKMAMAVSLEPRAPYLDYRMVDLAFRIPGSMKLRDGVTKSILKKACESILPEKIIYRKKQMFTVPIGEWFKRELSPFVNEVLLSERSLDRKMFQPERVREMINDHQNEKVNHTRAIRALLALELWQRTFIDQTFDHAPTFAELGVNSSVELGTGSSIAA</sequence>
<organism evidence="12 13">
    <name type="scientific">Gimesia maris</name>
    <dbReference type="NCBI Taxonomy" id="122"/>
    <lineage>
        <taxon>Bacteria</taxon>
        <taxon>Pseudomonadati</taxon>
        <taxon>Planctomycetota</taxon>
        <taxon>Planctomycetia</taxon>
        <taxon>Planctomycetales</taxon>
        <taxon>Planctomycetaceae</taxon>
        <taxon>Gimesia</taxon>
    </lineage>
</organism>
<evidence type="ECO:0000256" key="9">
    <source>
        <dbReference type="PIRSR" id="PIRSR001589-2"/>
    </source>
</evidence>
<dbReference type="GO" id="GO:0004066">
    <property type="term" value="F:asparagine synthase (glutamine-hydrolyzing) activity"/>
    <property type="evidence" value="ECO:0007669"/>
    <property type="project" value="UniProtKB-EC"/>
</dbReference>
<dbReference type="PIRSF" id="PIRSF001589">
    <property type="entry name" value="Asn_synthetase_glu-h"/>
    <property type="match status" value="1"/>
</dbReference>
<dbReference type="GO" id="GO:0005829">
    <property type="term" value="C:cytosol"/>
    <property type="evidence" value="ECO:0007669"/>
    <property type="project" value="TreeGrafter"/>
</dbReference>
<dbReference type="GO" id="GO:0005524">
    <property type="term" value="F:ATP binding"/>
    <property type="evidence" value="ECO:0007669"/>
    <property type="project" value="UniProtKB-KW"/>
</dbReference>
<dbReference type="AlphaFoldDB" id="A0A3D3RF70"/>
<keyword evidence="4 9" id="KW-0547">Nucleotide-binding</keyword>
<keyword evidence="8" id="KW-0028">Amino-acid biosynthesis</keyword>
<feature type="binding site" evidence="9">
    <location>
        <position position="281"/>
    </location>
    <ligand>
        <name>ATP</name>
        <dbReference type="ChEBI" id="CHEBI:30616"/>
    </ligand>
</feature>